<dbReference type="EMBL" id="CR382138">
    <property type="protein sequence ID" value="CAG89613.2"/>
    <property type="molecule type" value="Genomic_DNA"/>
</dbReference>
<feature type="compositionally biased region" description="Low complexity" evidence="1">
    <location>
        <begin position="316"/>
        <end position="329"/>
    </location>
</feature>
<dbReference type="KEGG" id="dha:DEHA2F20218g"/>
<feature type="compositionally biased region" description="Low complexity" evidence="1">
    <location>
        <begin position="464"/>
        <end position="473"/>
    </location>
</feature>
<keyword evidence="3" id="KW-1185">Reference proteome</keyword>
<dbReference type="InParanoid" id="Q6BKP6"/>
<protein>
    <submittedName>
        <fullName evidence="2">DEHA2F20218p</fullName>
    </submittedName>
</protein>
<dbReference type="HOGENOM" id="CLU_542928_0_0_1"/>
<reference evidence="2 3" key="1">
    <citation type="journal article" date="2004" name="Nature">
        <title>Genome evolution in yeasts.</title>
        <authorList>
            <consortium name="Genolevures"/>
            <person name="Dujon B."/>
            <person name="Sherman D."/>
            <person name="Fischer G."/>
            <person name="Durrens P."/>
            <person name="Casaregola S."/>
            <person name="Lafontaine I."/>
            <person name="de Montigny J."/>
            <person name="Marck C."/>
            <person name="Neuveglise C."/>
            <person name="Talla E."/>
            <person name="Goffard N."/>
            <person name="Frangeul L."/>
            <person name="Aigle M."/>
            <person name="Anthouard V."/>
            <person name="Babour A."/>
            <person name="Barbe V."/>
            <person name="Barnay S."/>
            <person name="Blanchin S."/>
            <person name="Beckerich J.M."/>
            <person name="Beyne E."/>
            <person name="Bleykasten C."/>
            <person name="Boisrame A."/>
            <person name="Boyer J."/>
            <person name="Cattolico L."/>
            <person name="Confanioleri F."/>
            <person name="de Daruvar A."/>
            <person name="Despons L."/>
            <person name="Fabre E."/>
            <person name="Fairhead C."/>
            <person name="Ferry-Dumazet H."/>
            <person name="Groppi A."/>
            <person name="Hantraye F."/>
            <person name="Hennequin C."/>
            <person name="Jauniaux N."/>
            <person name="Joyet P."/>
            <person name="Kachouri R."/>
            <person name="Kerrest A."/>
            <person name="Koszul R."/>
            <person name="Lemaire M."/>
            <person name="Lesur I."/>
            <person name="Ma L."/>
            <person name="Muller H."/>
            <person name="Nicaud J.M."/>
            <person name="Nikolski M."/>
            <person name="Oztas S."/>
            <person name="Ozier-Kalogeropoulos O."/>
            <person name="Pellenz S."/>
            <person name="Potier S."/>
            <person name="Richard G.F."/>
            <person name="Straub M.L."/>
            <person name="Suleau A."/>
            <person name="Swennene D."/>
            <person name="Tekaia F."/>
            <person name="Wesolowski-Louvel M."/>
            <person name="Westhof E."/>
            <person name="Wirth B."/>
            <person name="Zeniou-Meyer M."/>
            <person name="Zivanovic I."/>
            <person name="Bolotin-Fukuhara M."/>
            <person name="Thierry A."/>
            <person name="Bouchier C."/>
            <person name="Caudron B."/>
            <person name="Scarpelli C."/>
            <person name="Gaillardin C."/>
            <person name="Weissenbach J."/>
            <person name="Wincker P."/>
            <person name="Souciet J.L."/>
        </authorList>
    </citation>
    <scope>NUCLEOTIDE SEQUENCE [LARGE SCALE GENOMIC DNA]</scope>
    <source>
        <strain evidence="3">ATCC 36239 / CBS 767 / BCRC 21394 / JCM 1990 / NBRC 0083 / IGC 2968</strain>
    </source>
</reference>
<evidence type="ECO:0000313" key="2">
    <source>
        <dbReference type="EMBL" id="CAG89613.2"/>
    </source>
</evidence>
<feature type="region of interest" description="Disordered" evidence="1">
    <location>
        <begin position="433"/>
        <end position="502"/>
    </location>
</feature>
<feature type="compositionally biased region" description="Low complexity" evidence="1">
    <location>
        <begin position="340"/>
        <end position="364"/>
    </location>
</feature>
<dbReference type="GeneID" id="2904044"/>
<dbReference type="AlphaFoldDB" id="Q6BKP6"/>
<name>Q6BKP6_DEBHA</name>
<dbReference type="Proteomes" id="UP000000599">
    <property type="component" value="Chromosome F"/>
</dbReference>
<dbReference type="VEuPathDB" id="FungiDB:DEHA2F20218g"/>
<evidence type="ECO:0000256" key="1">
    <source>
        <dbReference type="SAM" id="MobiDB-lite"/>
    </source>
</evidence>
<feature type="region of interest" description="Disordered" evidence="1">
    <location>
        <begin position="311"/>
        <end position="374"/>
    </location>
</feature>
<dbReference type="eggNOG" id="ENOG502SRSS">
    <property type="taxonomic scope" value="Eukaryota"/>
</dbReference>
<sequence length="502" mass="54873">MINKKHNLSLKLNKSLGNIIPDGPFTPLDQTLKTPIDCNQQANYFQAQPKQDSIYSHPHYNESDDVLTDIDEPSLGSSKTTQHYTLTFNNNFDQLVMSVYSHILSLPTTTPFSGTIPPSGLVSKVANEVMNNLITHTASNNPPAFDQQSIITNDYLKNYAYQPIFLQLIRKRLLELCTFQNSRDNNVNKLPTSTTVSITVNGSGNGAPYNNNIRQTSISNLSLTDLNISNYNGNGSSNNNSLRSRSSSLNLRKQSLTRNNSCNGGSWLHVGNINNIRQQNGYNAPMQNDSMNVSTDSLQSMQDYVPQSFITRSAGNTPTSSNNTTTPNNGFNSMMMGYQTPPNSNKSSVSSGSTISSGSTSIPNQNIQIVHNNNGGNSNELDYFNFSDSRSRSSSRSGNSFSVPLTINTDNANFQALNSLNGCDGDTLDSPFMSATTPSEEFGYFSQGNGFPNTPVDLNKDSDTSSNSSNSSNTKKDSINLPSQFGLSEKKRDSLKLKRGIH</sequence>
<accession>Q6BKP6</accession>
<organism evidence="2 3">
    <name type="scientific">Debaryomyces hansenii (strain ATCC 36239 / CBS 767 / BCRC 21394 / JCM 1990 / NBRC 0083 / IGC 2968)</name>
    <name type="common">Yeast</name>
    <name type="synonym">Torulaspora hansenii</name>
    <dbReference type="NCBI Taxonomy" id="284592"/>
    <lineage>
        <taxon>Eukaryota</taxon>
        <taxon>Fungi</taxon>
        <taxon>Dikarya</taxon>
        <taxon>Ascomycota</taxon>
        <taxon>Saccharomycotina</taxon>
        <taxon>Pichiomycetes</taxon>
        <taxon>Debaryomycetaceae</taxon>
        <taxon>Debaryomyces</taxon>
    </lineage>
</organism>
<dbReference type="OMA" id="HEYQPII"/>
<proteinExistence type="predicted"/>
<feature type="compositionally biased region" description="Polar residues" evidence="1">
    <location>
        <begin position="365"/>
        <end position="374"/>
    </location>
</feature>
<gene>
    <name evidence="2" type="ordered locus">DEHA2F20218g</name>
</gene>
<dbReference type="RefSeq" id="XP_461225.2">
    <property type="nucleotide sequence ID" value="XM_461225.1"/>
</dbReference>
<evidence type="ECO:0000313" key="3">
    <source>
        <dbReference type="Proteomes" id="UP000000599"/>
    </source>
</evidence>
<dbReference type="OrthoDB" id="4093447at2759"/>